<dbReference type="PROSITE" id="PS51064">
    <property type="entry name" value="IRS_PTB"/>
    <property type="match status" value="1"/>
</dbReference>
<dbReference type="SMART" id="SM01244">
    <property type="entry name" value="IRS"/>
    <property type="match status" value="1"/>
</dbReference>
<feature type="region of interest" description="Disordered" evidence="1">
    <location>
        <begin position="223"/>
        <end position="252"/>
    </location>
</feature>
<proteinExistence type="predicted"/>
<feature type="compositionally biased region" description="Basic and acidic residues" evidence="1">
    <location>
        <begin position="788"/>
        <end position="799"/>
    </location>
</feature>
<protein>
    <submittedName>
        <fullName evidence="4">Uncharacterized protein</fullName>
    </submittedName>
</protein>
<dbReference type="AlphaFoldDB" id="A0A1B6HS80"/>
<dbReference type="PROSITE" id="PS50003">
    <property type="entry name" value="PH_DOMAIN"/>
    <property type="match status" value="1"/>
</dbReference>
<feature type="compositionally biased region" description="Basic and acidic residues" evidence="1">
    <location>
        <begin position="849"/>
        <end position="868"/>
    </location>
</feature>
<evidence type="ECO:0000259" key="2">
    <source>
        <dbReference type="PROSITE" id="PS50003"/>
    </source>
</evidence>
<evidence type="ECO:0000259" key="3">
    <source>
        <dbReference type="PROSITE" id="PS51064"/>
    </source>
</evidence>
<reference evidence="4" key="1">
    <citation type="submission" date="2015-11" db="EMBL/GenBank/DDBJ databases">
        <title>De novo transcriptome assembly of four potential Pierce s Disease insect vectors from Arizona vineyards.</title>
        <authorList>
            <person name="Tassone E.E."/>
        </authorList>
    </citation>
    <scope>NUCLEOTIDE SEQUENCE</scope>
</reference>
<dbReference type="InterPro" id="IPR037747">
    <property type="entry name" value="Dok-7_PH"/>
</dbReference>
<dbReference type="GO" id="GO:0019901">
    <property type="term" value="F:protein kinase binding"/>
    <property type="evidence" value="ECO:0007669"/>
    <property type="project" value="InterPro"/>
</dbReference>
<accession>A0A1B6HS80</accession>
<feature type="region of interest" description="Disordered" evidence="1">
    <location>
        <begin position="849"/>
        <end position="879"/>
    </location>
</feature>
<dbReference type="SMART" id="SM00233">
    <property type="entry name" value="PH"/>
    <property type="match status" value="1"/>
</dbReference>
<sequence>MDTNTIIEGTVKFRDGKKWKSRWCVVRKLSPVADCIHLQLYRDSKERYKQGQTKASLSLENFLGIQSGFTLDKESNTLAIICQEVIVVLAFDTREHLMQWQVKISANLGEGDQFLVQISSAPARAKLAPGPARLLIQEFQFCLTVGVPPRLIAFWRIQQLRRFGVVEGKFCFEGGSRCGRGEGLYVLVSEKPEDLTRAFNLAAEGKLFTRKRPVSRNMSVMEKARKHHTFRPESRLSDVSSADSMTGDSPQGYSLPGVKTPSCCCSHSREDLLSWPQTPVTDFPDSISSSETNKFDLKSLWSSDVVMGRCTSCMSKLGSMSRSSTLTNTTGNRFPVSWTMDRPKSCGSQKMSPSVTCSSVSLSSHSSQGSCCDLHHRLSAIENCNSVCSSSKSACASTPTDCSHMPPSRPPKPAHLSFMRLQSAPVPDSTTSPSAFLTPSPPPSCCCQHRLPPFTNPYGNYDVPKPLSLTQQKLKLDLKSPCTQLRPQSQSSSEEYYDTPRKLKDSLIWEYGNYDVPPPAQPVIPFSECKGLDLDKSITRETPDGAESGNTSNDAESMYLSQDEESTSIHITKVKLTGEGRMPVMSPCGKIIEKPDLSYEEKLEHLLENESLANYNASNINYANLDVSENNNEAIDTESVHTNNSDMNNEQNYSNIEVMQALQNYENFQCFFSDNHNTDNANLTDNNQQQENIEDNQNCRKSNENICCSNCGHHCSKGESLNLACVNTCENSNYQMEAKNGNVPVDINRCVLNDENSSDKSALTNTFLDNKCNSTSCLEEMKHDPLCTPEKSGDNKDNSSAKASPKYSASAINSPAFRRLTRQCSVEQAISSRFQRLCLRKRSNSVDSSRFRAEDVSVKDAKSTDSHGRSYVLSNPSSTDSLCVTEKLESVKRRDDKKPNNVNKSELKIAPLVISENTDLQETSFSRQKYSSKYSDLIGARSSSVPNKFFSNRDSSSSNDSGVSTGSLSFRPYATDFLEFEMPLTTSMSSKRHHIAMINSNSEASYKMIPKRSKSVDPLRDITFTFEFGEQQNGKSTSAEAEVPVFLLENKSKDYLSPHKTQYLPDSRSTSSGTSDMSDYIETLSFSSFSSLETPDGCRLGRSSAPTMKPRSGKEYHKIDRYLLDQETKE</sequence>
<organism evidence="4">
    <name type="scientific">Homalodisca liturata</name>
    <dbReference type="NCBI Taxonomy" id="320908"/>
    <lineage>
        <taxon>Eukaryota</taxon>
        <taxon>Metazoa</taxon>
        <taxon>Ecdysozoa</taxon>
        <taxon>Arthropoda</taxon>
        <taxon>Hexapoda</taxon>
        <taxon>Insecta</taxon>
        <taxon>Pterygota</taxon>
        <taxon>Neoptera</taxon>
        <taxon>Paraneoptera</taxon>
        <taxon>Hemiptera</taxon>
        <taxon>Auchenorrhyncha</taxon>
        <taxon>Membracoidea</taxon>
        <taxon>Cicadellidae</taxon>
        <taxon>Cicadellinae</taxon>
        <taxon>Proconiini</taxon>
        <taxon>Homalodisca</taxon>
    </lineage>
</organism>
<feature type="region of interest" description="Disordered" evidence="1">
    <location>
        <begin position="788"/>
        <end position="808"/>
    </location>
</feature>
<feature type="domain" description="PH" evidence="2">
    <location>
        <begin position="4"/>
        <end position="109"/>
    </location>
</feature>
<feature type="compositionally biased region" description="Basic and acidic residues" evidence="1">
    <location>
        <begin position="1112"/>
        <end position="1130"/>
    </location>
</feature>
<dbReference type="CDD" id="cd14677">
    <property type="entry name" value="PH_DOK7"/>
    <property type="match status" value="1"/>
</dbReference>
<evidence type="ECO:0000313" key="4">
    <source>
        <dbReference type="EMBL" id="JAS77522.1"/>
    </source>
</evidence>
<dbReference type="EMBL" id="GECU01030184">
    <property type="protein sequence ID" value="JAS77522.1"/>
    <property type="molecule type" value="Transcribed_RNA"/>
</dbReference>
<dbReference type="InterPro" id="IPR011993">
    <property type="entry name" value="PH-like_dom_sf"/>
</dbReference>
<feature type="compositionally biased region" description="Polar residues" evidence="1">
    <location>
        <begin position="237"/>
        <end position="252"/>
    </location>
</feature>
<gene>
    <name evidence="4" type="ORF">g.35901</name>
</gene>
<feature type="region of interest" description="Disordered" evidence="1">
    <location>
        <begin position="1057"/>
        <end position="1076"/>
    </location>
</feature>
<feature type="compositionally biased region" description="Low complexity" evidence="1">
    <location>
        <begin position="1066"/>
        <end position="1076"/>
    </location>
</feature>
<dbReference type="InterPro" id="IPR001849">
    <property type="entry name" value="PH_domain"/>
</dbReference>
<dbReference type="PANTHER" id="PTHR21636">
    <property type="entry name" value="PROTEIN DOK-7"/>
    <property type="match status" value="1"/>
</dbReference>
<dbReference type="Gene3D" id="2.30.29.30">
    <property type="entry name" value="Pleckstrin-homology domain (PH domain)/Phosphotyrosine-binding domain (PTB)"/>
    <property type="match status" value="2"/>
</dbReference>
<dbReference type="PANTHER" id="PTHR21636:SF2">
    <property type="entry name" value="PROTEIN DOK-7"/>
    <property type="match status" value="1"/>
</dbReference>
<dbReference type="SUPFAM" id="SSF50729">
    <property type="entry name" value="PH domain-like"/>
    <property type="match status" value="2"/>
</dbReference>
<dbReference type="InterPro" id="IPR037746">
    <property type="entry name" value="Dok-7"/>
</dbReference>
<feature type="region of interest" description="Disordered" evidence="1">
    <location>
        <begin position="1090"/>
        <end position="1130"/>
    </location>
</feature>
<feature type="domain" description="IRS-type PTB" evidence="3">
    <location>
        <begin position="108"/>
        <end position="213"/>
    </location>
</feature>
<name>A0A1B6HS80_9HEMI</name>
<evidence type="ECO:0000256" key="1">
    <source>
        <dbReference type="SAM" id="MobiDB-lite"/>
    </source>
</evidence>
<dbReference type="GO" id="GO:0007528">
    <property type="term" value="P:neuromuscular junction development"/>
    <property type="evidence" value="ECO:0007669"/>
    <property type="project" value="TreeGrafter"/>
</dbReference>
<dbReference type="InterPro" id="IPR002404">
    <property type="entry name" value="IRS_PTB"/>
</dbReference>